<comment type="caution">
    <text evidence="9">The sequence shown here is derived from an EMBL/GenBank/DDBJ whole genome shotgun (WGS) entry which is preliminary data.</text>
</comment>
<feature type="compositionally biased region" description="Polar residues" evidence="6">
    <location>
        <begin position="441"/>
        <end position="455"/>
    </location>
</feature>
<feature type="compositionally biased region" description="Basic and acidic residues" evidence="6">
    <location>
        <begin position="431"/>
        <end position="440"/>
    </location>
</feature>
<feature type="compositionally biased region" description="Polar residues" evidence="6">
    <location>
        <begin position="485"/>
        <end position="499"/>
    </location>
</feature>
<evidence type="ECO:0000256" key="5">
    <source>
        <dbReference type="ARBA" id="ARBA00023242"/>
    </source>
</evidence>
<dbReference type="GO" id="GO:0005634">
    <property type="term" value="C:nucleus"/>
    <property type="evidence" value="ECO:0007669"/>
    <property type="project" value="UniProtKB-SubCell"/>
</dbReference>
<dbReference type="OrthoDB" id="614844at2759"/>
<evidence type="ECO:0000256" key="4">
    <source>
        <dbReference type="ARBA" id="ARBA00022833"/>
    </source>
</evidence>
<evidence type="ECO:0000313" key="10">
    <source>
        <dbReference type="Proteomes" id="UP000789739"/>
    </source>
</evidence>
<feature type="domain" description="C3HC-type" evidence="7">
    <location>
        <begin position="65"/>
        <end position="181"/>
    </location>
</feature>
<evidence type="ECO:0000256" key="2">
    <source>
        <dbReference type="ARBA" id="ARBA00022723"/>
    </source>
</evidence>
<feature type="region of interest" description="Disordered" evidence="6">
    <location>
        <begin position="676"/>
        <end position="736"/>
    </location>
</feature>
<keyword evidence="2" id="KW-0479">Metal-binding</keyword>
<dbReference type="AlphaFoldDB" id="A0A9N9A8T7"/>
<sequence length="836" mass="94463">MDEFDDIALRVQQKLDETFAVLRKQPSLVRRDRDLPELPEPKRIKLSDKSFPLEAVHRPLDRDDFLKRPNCLGPLECAKYGWINTDQDVLECKYCGSKLMVRLPKPETVIGRNPSYYTQIEQMENQFVFQLNSAHIVGCPWRDQPCDDSIYKFPIMHPSEILEDFRKRATALIELGDKLPVIDVDFSEELIQTIIQALSLDKPVDAKVALAAGCLSIFGYELHSSKLGEMALCRFCFNRVPLHMFRSLRRQRELGLNDHRLRGVVLVDGLAVVANNSDDRVFNLQRQHQWWCAWLTGNGKEIKEVTAEELENRKPGWHVTLECIIKYPATTGTEEDSKQKDDRAENIRNILSPKRKLTTNQSTNVTERVQPKSITRLSAGISSSQIIEESRQMNTVGNLVTIPMEVDQESHQLPEQFDQGSHQLPEQSDQGSHHLPEKFDQGSNQLPEQSDQGSHQLPEKSDQGSNQLPEQSDQGSYQLPEKSDQGSNQLPEQSDQGSHQLPEKSDQGQTVLTPVNENLQDQNQEADESLQSYLQVATNNEQVVFEASDDHEEQELNDGQRQPAELEGIIDTQEILASMGDLGASPVISGDTPLPFTPSALEIPDVSEVSSLATVMVDDSVEVQSGQVTTETAPLGNTTENTTTSSQVHEDEGTNNEFASISTATIQVSEVEQRVSMEMPDEEEVDKPVERIDDSAENEGYFEEEDRIERIEREDDDQQYDNDEGKEVEHNVETEEEELIHEDKNAVVIDDSDEEPASQVMIEDEDYSRNSTATFLEGTVFPGQILDFHPNQYLTEEIVRIEEALYEHQADFGTEDNGTPLHFGGHLQDDRSTPDN</sequence>
<organism evidence="9 10">
    <name type="scientific">Paraglomus brasilianum</name>
    <dbReference type="NCBI Taxonomy" id="144538"/>
    <lineage>
        <taxon>Eukaryota</taxon>
        <taxon>Fungi</taxon>
        <taxon>Fungi incertae sedis</taxon>
        <taxon>Mucoromycota</taxon>
        <taxon>Glomeromycotina</taxon>
        <taxon>Glomeromycetes</taxon>
        <taxon>Paraglomerales</taxon>
        <taxon>Paraglomeraceae</taxon>
        <taxon>Paraglomus</taxon>
    </lineage>
</organism>
<dbReference type="Proteomes" id="UP000789739">
    <property type="component" value="Unassembled WGS sequence"/>
</dbReference>
<feature type="compositionally biased region" description="Polar residues" evidence="6">
    <location>
        <begin position="418"/>
        <end position="430"/>
    </location>
</feature>
<dbReference type="Pfam" id="PF08600">
    <property type="entry name" value="NuBaID_C"/>
    <property type="match status" value="1"/>
</dbReference>
<feature type="compositionally biased region" description="Basic and acidic residues" evidence="6">
    <location>
        <begin position="827"/>
        <end position="836"/>
    </location>
</feature>
<evidence type="ECO:0000259" key="7">
    <source>
        <dbReference type="Pfam" id="PF07967"/>
    </source>
</evidence>
<evidence type="ECO:0000256" key="3">
    <source>
        <dbReference type="ARBA" id="ARBA00022771"/>
    </source>
</evidence>
<keyword evidence="3" id="KW-0863">Zinc-finger</keyword>
<dbReference type="InterPro" id="IPR012935">
    <property type="entry name" value="NuBaID_N"/>
</dbReference>
<evidence type="ECO:0000313" key="9">
    <source>
        <dbReference type="EMBL" id="CAG8522124.1"/>
    </source>
</evidence>
<proteinExistence type="predicted"/>
<reference evidence="9" key="1">
    <citation type="submission" date="2021-06" db="EMBL/GenBank/DDBJ databases">
        <authorList>
            <person name="Kallberg Y."/>
            <person name="Tangrot J."/>
            <person name="Rosling A."/>
        </authorList>
    </citation>
    <scope>NUCLEOTIDE SEQUENCE</scope>
    <source>
        <strain evidence="9">BR232B</strain>
    </source>
</reference>
<feature type="compositionally biased region" description="Polar residues" evidence="6">
    <location>
        <begin position="463"/>
        <end position="477"/>
    </location>
</feature>
<dbReference type="Pfam" id="PF07967">
    <property type="entry name" value="zf-C3HC"/>
    <property type="match status" value="1"/>
</dbReference>
<feature type="compositionally biased region" description="Acidic residues" evidence="6">
    <location>
        <begin position="695"/>
        <end position="706"/>
    </location>
</feature>
<feature type="region of interest" description="Disordered" evidence="6">
    <location>
        <begin position="626"/>
        <end position="655"/>
    </location>
</feature>
<evidence type="ECO:0000256" key="6">
    <source>
        <dbReference type="SAM" id="MobiDB-lite"/>
    </source>
</evidence>
<accession>A0A9N9A8T7</accession>
<comment type="subcellular location">
    <subcellularLocation>
        <location evidence="1">Nucleus</location>
    </subcellularLocation>
</comment>
<evidence type="ECO:0000259" key="8">
    <source>
        <dbReference type="Pfam" id="PF08600"/>
    </source>
</evidence>
<feature type="region of interest" description="Disordered" evidence="6">
    <location>
        <begin position="417"/>
        <end position="507"/>
    </location>
</feature>
<name>A0A9N9A8T7_9GLOM</name>
<feature type="domain" description="NuBaID C-terminal" evidence="8">
    <location>
        <begin position="214"/>
        <end position="323"/>
    </location>
</feature>
<gene>
    <name evidence="9" type="ORF">PBRASI_LOCUS3681</name>
</gene>
<keyword evidence="10" id="KW-1185">Reference proteome</keyword>
<evidence type="ECO:0000256" key="1">
    <source>
        <dbReference type="ARBA" id="ARBA00004123"/>
    </source>
</evidence>
<dbReference type="PANTHER" id="PTHR15835">
    <property type="entry name" value="NUCLEAR-INTERACTING PARTNER OF ALK"/>
    <property type="match status" value="1"/>
</dbReference>
<feature type="compositionally biased region" description="Basic and acidic residues" evidence="6">
    <location>
        <begin position="723"/>
        <end position="733"/>
    </location>
</feature>
<keyword evidence="4" id="KW-0862">Zinc</keyword>
<protein>
    <submittedName>
        <fullName evidence="9">1713_t:CDS:1</fullName>
    </submittedName>
</protein>
<dbReference type="InterPro" id="IPR013909">
    <property type="entry name" value="NuBaID_C"/>
</dbReference>
<keyword evidence="5" id="KW-0539">Nucleus</keyword>
<feature type="region of interest" description="Disordered" evidence="6">
    <location>
        <begin position="814"/>
        <end position="836"/>
    </location>
</feature>
<dbReference type="GO" id="GO:0008270">
    <property type="term" value="F:zinc ion binding"/>
    <property type="evidence" value="ECO:0007669"/>
    <property type="project" value="UniProtKB-KW"/>
</dbReference>
<dbReference type="PANTHER" id="PTHR15835:SF6">
    <property type="entry name" value="ZINC FINGER C3HC-TYPE PROTEIN 1"/>
    <property type="match status" value="1"/>
</dbReference>
<feature type="compositionally biased region" description="Polar residues" evidence="6">
    <location>
        <begin position="626"/>
        <end position="647"/>
    </location>
</feature>
<dbReference type="EMBL" id="CAJVPI010000342">
    <property type="protein sequence ID" value="CAG8522124.1"/>
    <property type="molecule type" value="Genomic_DNA"/>
</dbReference>